<dbReference type="Pfam" id="PF07890">
    <property type="entry name" value="Rrp15p"/>
    <property type="match status" value="1"/>
</dbReference>
<evidence type="ECO:0000256" key="2">
    <source>
        <dbReference type="ARBA" id="ARBA00017475"/>
    </source>
</evidence>
<dbReference type="PANTHER" id="PTHR13245">
    <property type="entry name" value="RRP15-LIKE PROTEIN"/>
    <property type="match status" value="1"/>
</dbReference>
<organism evidence="4 5">
    <name type="scientific">Amphibalanus amphitrite</name>
    <name type="common">Striped barnacle</name>
    <name type="synonym">Balanus amphitrite</name>
    <dbReference type="NCBI Taxonomy" id="1232801"/>
    <lineage>
        <taxon>Eukaryota</taxon>
        <taxon>Metazoa</taxon>
        <taxon>Ecdysozoa</taxon>
        <taxon>Arthropoda</taxon>
        <taxon>Crustacea</taxon>
        <taxon>Multicrustacea</taxon>
        <taxon>Cirripedia</taxon>
        <taxon>Thoracica</taxon>
        <taxon>Thoracicalcarea</taxon>
        <taxon>Balanomorpha</taxon>
        <taxon>Balanoidea</taxon>
        <taxon>Balanidae</taxon>
        <taxon>Amphibalaninae</taxon>
        <taxon>Amphibalanus</taxon>
    </lineage>
</organism>
<comment type="similarity">
    <text evidence="1">Belongs to the RRP15 family.</text>
</comment>
<evidence type="ECO:0000313" key="4">
    <source>
        <dbReference type="EMBL" id="KAF0294177.1"/>
    </source>
</evidence>
<evidence type="ECO:0000256" key="3">
    <source>
        <dbReference type="SAM" id="MobiDB-lite"/>
    </source>
</evidence>
<dbReference type="PANTHER" id="PTHR13245:SF14">
    <property type="entry name" value="RRP15-LIKE PROTEIN"/>
    <property type="match status" value="1"/>
</dbReference>
<comment type="caution">
    <text evidence="4">The sequence shown here is derived from an EMBL/GenBank/DDBJ whole genome shotgun (WGS) entry which is preliminary data.</text>
</comment>
<dbReference type="GO" id="GO:0000460">
    <property type="term" value="P:maturation of 5.8S rRNA"/>
    <property type="evidence" value="ECO:0007669"/>
    <property type="project" value="TreeGrafter"/>
</dbReference>
<feature type="region of interest" description="Disordered" evidence="3">
    <location>
        <begin position="68"/>
        <end position="117"/>
    </location>
</feature>
<dbReference type="GO" id="GO:0000470">
    <property type="term" value="P:maturation of LSU-rRNA"/>
    <property type="evidence" value="ECO:0007669"/>
    <property type="project" value="TreeGrafter"/>
</dbReference>
<evidence type="ECO:0000313" key="5">
    <source>
        <dbReference type="Proteomes" id="UP000440578"/>
    </source>
</evidence>
<name>A0A6A4VCV5_AMPAM</name>
<feature type="compositionally biased region" description="Basic residues" evidence="3">
    <location>
        <begin position="101"/>
        <end position="113"/>
    </location>
</feature>
<feature type="compositionally biased region" description="Basic and acidic residues" evidence="3">
    <location>
        <begin position="222"/>
        <end position="236"/>
    </location>
</feature>
<dbReference type="InterPro" id="IPR012459">
    <property type="entry name" value="Rrp15"/>
</dbReference>
<dbReference type="OrthoDB" id="20949at2759"/>
<feature type="region of interest" description="Disordered" evidence="3">
    <location>
        <begin position="197"/>
        <end position="255"/>
    </location>
</feature>
<reference evidence="4 5" key="1">
    <citation type="submission" date="2019-07" db="EMBL/GenBank/DDBJ databases">
        <title>Draft genome assembly of a fouling barnacle, Amphibalanus amphitrite (Darwin, 1854): The first reference genome for Thecostraca.</title>
        <authorList>
            <person name="Kim W."/>
        </authorList>
    </citation>
    <scope>NUCLEOTIDE SEQUENCE [LARGE SCALE GENOMIC DNA]</scope>
    <source>
        <strain evidence="4">SNU_AA5</strain>
        <tissue evidence="4">Soma without cirri and trophi</tissue>
    </source>
</reference>
<dbReference type="EMBL" id="VIIS01001699">
    <property type="protein sequence ID" value="KAF0294177.1"/>
    <property type="molecule type" value="Genomic_DNA"/>
</dbReference>
<evidence type="ECO:0000256" key="1">
    <source>
        <dbReference type="ARBA" id="ARBA00007462"/>
    </source>
</evidence>
<keyword evidence="5" id="KW-1185">Reference proteome</keyword>
<dbReference type="Proteomes" id="UP000440578">
    <property type="component" value="Unassembled WGS sequence"/>
</dbReference>
<sequence>MVVEVGELEQAMDSGAAHSKDASSDMEEVEDGAISAPAEGNEGWADVMSRLLSAPAPKKKYVILSKAKKALPKDDAEDEPEEEASDPGFDVEGAEAAPVEKKKRRTVRSHAAKRKELVEKRKKLREWEMMGRKKPDIREKDRERTLCKIATRGVVQLFNAVRKQQAEVQSQLKEAGGSLRKTEKALKAVSKQTFMDRLRDGADAEPAEQSAESGERATWSVLRDDYLPEAGHKDWDQDSDAQEDSGSAGDSDDDL</sequence>
<proteinExistence type="inferred from homology"/>
<protein>
    <recommendedName>
        <fullName evidence="2">RRP15-like protein</fullName>
    </recommendedName>
</protein>
<dbReference type="GO" id="GO:0030687">
    <property type="term" value="C:preribosome, large subunit precursor"/>
    <property type="evidence" value="ECO:0007669"/>
    <property type="project" value="TreeGrafter"/>
</dbReference>
<feature type="compositionally biased region" description="Acidic residues" evidence="3">
    <location>
        <begin position="75"/>
        <end position="85"/>
    </location>
</feature>
<accession>A0A6A4VCV5</accession>
<gene>
    <name evidence="4" type="primary">RRP15</name>
    <name evidence="4" type="ORF">FJT64_008113</name>
</gene>
<dbReference type="AlphaFoldDB" id="A0A6A4VCV5"/>
<feature type="region of interest" description="Disordered" evidence="3">
    <location>
        <begin position="1"/>
        <end position="41"/>
    </location>
</feature>